<gene>
    <name evidence="2" type="ORF">UFOPK1537_00271</name>
</gene>
<protein>
    <submittedName>
        <fullName evidence="2">Unannotated protein</fullName>
    </submittedName>
</protein>
<feature type="region of interest" description="Disordered" evidence="1">
    <location>
        <begin position="1"/>
        <end position="23"/>
    </location>
</feature>
<organism evidence="2">
    <name type="scientific">freshwater metagenome</name>
    <dbReference type="NCBI Taxonomy" id="449393"/>
    <lineage>
        <taxon>unclassified sequences</taxon>
        <taxon>metagenomes</taxon>
        <taxon>ecological metagenomes</taxon>
    </lineage>
</organism>
<evidence type="ECO:0000313" key="2">
    <source>
        <dbReference type="EMBL" id="CAB4550330.1"/>
    </source>
</evidence>
<evidence type="ECO:0000256" key="1">
    <source>
        <dbReference type="SAM" id="MobiDB-lite"/>
    </source>
</evidence>
<accession>A0A6J6CFI5</accession>
<dbReference type="EMBL" id="CAEZSX010000025">
    <property type="protein sequence ID" value="CAB4550330.1"/>
    <property type="molecule type" value="Genomic_DNA"/>
</dbReference>
<dbReference type="AlphaFoldDB" id="A0A6J6CFI5"/>
<sequence length="109" mass="11501">MIPVSQISNSCSPASSAAGAHAAKPAVSTNADATAASLRNFINFPFIGFLRVISMSSQIHTLRIQGEEVCMTEGRNSYPWLAFLAPSNPRAMGEAEIRSVVTSAAHLVP</sequence>
<reference evidence="2" key="1">
    <citation type="submission" date="2020-05" db="EMBL/GenBank/DDBJ databases">
        <authorList>
            <person name="Chiriac C."/>
            <person name="Salcher M."/>
            <person name="Ghai R."/>
            <person name="Kavagutti S V."/>
        </authorList>
    </citation>
    <scope>NUCLEOTIDE SEQUENCE</scope>
</reference>
<proteinExistence type="predicted"/>
<name>A0A6J6CFI5_9ZZZZ</name>